<evidence type="ECO:0000313" key="2">
    <source>
        <dbReference type="EMBL" id="EMF50794.1"/>
    </source>
</evidence>
<proteinExistence type="predicted"/>
<dbReference type="AlphaFoldDB" id="M3FFN4"/>
<feature type="compositionally biased region" description="Low complexity" evidence="1">
    <location>
        <begin position="73"/>
        <end position="87"/>
    </location>
</feature>
<reference evidence="3" key="1">
    <citation type="journal article" date="2013" name="Genome Announc.">
        <title>Draft Genome Sequence of Streptomyces bottropensis ATCC 25435, a Bottromycin-Producing Actinomycete.</title>
        <authorList>
            <person name="Zhang H."/>
            <person name="Zhou W."/>
            <person name="Zhuang Y."/>
            <person name="Liang X."/>
            <person name="Liu T."/>
        </authorList>
    </citation>
    <scope>NUCLEOTIDE SEQUENCE [LARGE SCALE GENOMIC DNA]</scope>
    <source>
        <strain evidence="3">ATCC 25435</strain>
    </source>
</reference>
<dbReference type="EMBL" id="KB405097">
    <property type="protein sequence ID" value="EMF50794.1"/>
    <property type="molecule type" value="Genomic_DNA"/>
</dbReference>
<feature type="compositionally biased region" description="Basic residues" evidence="1">
    <location>
        <begin position="59"/>
        <end position="68"/>
    </location>
</feature>
<evidence type="ECO:0000256" key="1">
    <source>
        <dbReference type="SAM" id="MobiDB-lite"/>
    </source>
</evidence>
<dbReference type="Proteomes" id="UP000030760">
    <property type="component" value="Unassembled WGS sequence"/>
</dbReference>
<name>M3FFN4_9ACTN</name>
<gene>
    <name evidence="2" type="ORF">SBD_7511</name>
</gene>
<accession>M3FFN4</accession>
<protein>
    <submittedName>
        <fullName evidence="2">Uncharacterized protein</fullName>
    </submittedName>
</protein>
<sequence>MVFPRRGHDPSLRSSAPAFPASFPYWPTPRHTFEQKRNHPVSLELLDRLPFDPGTAHSARPRYARGAHQRQVPTGPRAPRTGPTAVPRSRESARARPVRAASASTSPERRLYRRTEGAWYGIVEGATRRPGQLSGSVENNPLWCNWQHCGFWCHMSGFESWRGSQAQFGS</sequence>
<evidence type="ECO:0000313" key="3">
    <source>
        <dbReference type="Proteomes" id="UP000030760"/>
    </source>
</evidence>
<organism evidence="2 3">
    <name type="scientific">Streptomyces bottropensis ATCC 25435</name>
    <dbReference type="NCBI Taxonomy" id="1054862"/>
    <lineage>
        <taxon>Bacteria</taxon>
        <taxon>Bacillati</taxon>
        <taxon>Actinomycetota</taxon>
        <taxon>Actinomycetes</taxon>
        <taxon>Kitasatosporales</taxon>
        <taxon>Streptomycetaceae</taxon>
        <taxon>Streptomyces</taxon>
    </lineage>
</organism>
<feature type="region of interest" description="Disordered" evidence="1">
    <location>
        <begin position="52"/>
        <end position="108"/>
    </location>
</feature>